<dbReference type="Proteomes" id="UP000503297">
    <property type="component" value="Chromosome"/>
</dbReference>
<evidence type="ECO:0000313" key="9">
    <source>
        <dbReference type="EMBL" id="QKF07587.1"/>
    </source>
</evidence>
<evidence type="ECO:0000256" key="7">
    <source>
        <dbReference type="SAM" id="SignalP"/>
    </source>
</evidence>
<evidence type="ECO:0000256" key="5">
    <source>
        <dbReference type="SAM" id="MobiDB-lite"/>
    </source>
</evidence>
<accession>A0A6M8J207</accession>
<keyword evidence="10" id="KW-1185">Reference proteome</keyword>
<dbReference type="InterPro" id="IPR011050">
    <property type="entry name" value="Pectin_lyase_fold/virulence"/>
</dbReference>
<keyword evidence="1" id="KW-0134">Cell wall</keyword>
<evidence type="ECO:0000256" key="6">
    <source>
        <dbReference type="SAM" id="Phobius"/>
    </source>
</evidence>
<dbReference type="SUPFAM" id="SSF51126">
    <property type="entry name" value="Pectin lyase-like"/>
    <property type="match status" value="1"/>
</dbReference>
<dbReference type="PROSITE" id="PS51318">
    <property type="entry name" value="TAT"/>
    <property type="match status" value="1"/>
</dbReference>
<proteinExistence type="predicted"/>
<reference evidence="10" key="1">
    <citation type="submission" date="2020-05" db="EMBL/GenBank/DDBJ databases">
        <title>Novel species in genus Nocardioides.</title>
        <authorList>
            <person name="Zhang G."/>
        </authorList>
    </citation>
    <scope>NUCLEOTIDE SEQUENCE [LARGE SCALE GENOMIC DNA]</scope>
    <source>
        <strain evidence="10">zg-1050</strain>
    </source>
</reference>
<dbReference type="InterPro" id="IPR008454">
    <property type="entry name" value="Collagen-bd_Cna-like_B-typ_dom"/>
</dbReference>
<feature type="compositionally biased region" description="Pro residues" evidence="5">
    <location>
        <begin position="1088"/>
        <end position="1111"/>
    </location>
</feature>
<evidence type="ECO:0000256" key="3">
    <source>
        <dbReference type="ARBA" id="ARBA00022729"/>
    </source>
</evidence>
<feature type="chain" id="PRO_5026674469" evidence="7">
    <location>
        <begin position="34"/>
        <end position="1153"/>
    </location>
</feature>
<feature type="transmembrane region" description="Helical" evidence="6">
    <location>
        <begin position="1124"/>
        <end position="1148"/>
    </location>
</feature>
<dbReference type="PROSITE" id="PS50847">
    <property type="entry name" value="GRAM_POS_ANCHORING"/>
    <property type="match status" value="1"/>
</dbReference>
<dbReference type="SUPFAM" id="SSF49478">
    <property type="entry name" value="Cna protein B-type domain"/>
    <property type="match status" value="1"/>
</dbReference>
<keyword evidence="6" id="KW-0812">Transmembrane</keyword>
<evidence type="ECO:0000256" key="1">
    <source>
        <dbReference type="ARBA" id="ARBA00022512"/>
    </source>
</evidence>
<evidence type="ECO:0000313" key="10">
    <source>
        <dbReference type="Proteomes" id="UP000503297"/>
    </source>
</evidence>
<organism evidence="9 10">
    <name type="scientific">Berryella wangjianweii</name>
    <dbReference type="NCBI Taxonomy" id="2734634"/>
    <lineage>
        <taxon>Bacteria</taxon>
        <taxon>Bacillati</taxon>
        <taxon>Actinomycetota</taxon>
        <taxon>Coriobacteriia</taxon>
        <taxon>Eggerthellales</taxon>
        <taxon>Eggerthellaceae</taxon>
        <taxon>Berryella</taxon>
    </lineage>
</organism>
<dbReference type="KEGG" id="bwa:HLV38_05245"/>
<keyword evidence="6" id="KW-1133">Transmembrane helix</keyword>
<feature type="signal peptide" evidence="7">
    <location>
        <begin position="1"/>
        <end position="33"/>
    </location>
</feature>
<keyword evidence="3 7" id="KW-0732">Signal</keyword>
<evidence type="ECO:0000256" key="4">
    <source>
        <dbReference type="ARBA" id="ARBA00023088"/>
    </source>
</evidence>
<evidence type="ECO:0000256" key="2">
    <source>
        <dbReference type="ARBA" id="ARBA00022525"/>
    </source>
</evidence>
<dbReference type="EMBL" id="CP053716">
    <property type="protein sequence ID" value="QKF07587.1"/>
    <property type="molecule type" value="Genomic_DNA"/>
</dbReference>
<dbReference type="CDD" id="cd00222">
    <property type="entry name" value="CollagenBindB"/>
    <property type="match status" value="1"/>
</dbReference>
<dbReference type="InterPro" id="IPR012332">
    <property type="entry name" value="Autotransporter_pectin_lyase_C"/>
</dbReference>
<sequence length="1153" mass="120692">MAHLNRLVLLQRAVAAALLALAFGLVWAVPAWAAPTSVSSEAELRAALEAGSDVVLAQDFGIGASIEVPGSYHGTIDGAGHTLTATADLTALLVAGNGGSLTLSNVNLDGAERSRHIRAYGAAITIEGSSFINGSSKNDPKNAEGGSIYLTGGSLKVNESAAADAQNPGGTTLFARNATVAHRALSAGSVPHGGAIYANGAQVIMRKATFQGNASGRSSLQGDGGGCGGGIYLDGRGTYAGDSNLFEGNGCFKATDAGGNQGGAIFSDGVTLRSANSTFKVGRNVNTGGAIYTRNAFDSAIDRATFLIDQDDRYVVSGGAIQLDVNNSMTITNSTFTQKRGQVAFAGGFVNVVGKVDLSVRDTTMTGVYEWTNDNTPFNAKFGGAVCFEGVMTKGPDGAWRPQTTGSAVFQNVSISKVGATNAGGAISIGTGMNSATGMKVQMIDSSIKETGTIWQFKNTFADTEAPLDDVTYDPAGNPVNHANAPNFVGGQIYVGLHSSLSVSGGLYDRGASVRGGLVFNQGDTVVSDHAVLRQGLTNARGGDWSHRNGQGDGIFNAGTLLLDEVALSDHGNPWGGGHQAFRGGLTAYTGRAVYAYKPIDITPHARIQQDVRVIDGQSWINVRGALSTVIPVSVSETAFTPTDEWAAFSERAHRHLGYVVARGAQGYTLTPADAQRLHYVTREQGVTFAAVDDHAIPAAWDYVLNPSHEAVLGQRTLVTFHGNRNDGDPEQVTFHGQTSDDPTHAVTHTLYSENPADRPYVDPATMGPVDAVEPDRDSPVRPLHGYLGWFSDPDEGARYPFHASDPFGVGEVASGAIVAHPDIHIYAGWKRVPKVDLTKLWGSAVKDADRTPVTLVLTAAPSTQALPAGATVPPIEFWQDGTTPHANPASFALGVGEVAHLTVPDAVYVYGSDKRCVRVPLSYEVTEPNPPAGFTARESSAVLPSGADPDADAPDAVTPFSLTNESASPDTVAFHVSKAWAGLDGAEGSQPRVPESVTVRLMADGSEVDSVTLSEENGWEADFNAQPIRDDQGRLIQYTVREDSVDGYWVKVEAERESLHKGSFTVTNTAKRHAVPSDPPSFDRPVLPIPPESDTPPPPPTKPEPTPPTVKKPAAALPVTGEIIAVGAVVALGAVLAAAIAFLVIAARKRRK</sequence>
<dbReference type="RefSeq" id="WP_173164825.1">
    <property type="nucleotide sequence ID" value="NZ_CP053716.1"/>
</dbReference>
<name>A0A6M8J207_9ACTN</name>
<dbReference type="Pfam" id="PF05738">
    <property type="entry name" value="Cna_B"/>
    <property type="match status" value="1"/>
</dbReference>
<dbReference type="AlphaFoldDB" id="A0A6M8J207"/>
<protein>
    <submittedName>
        <fullName evidence="9">Cna B-type domain-containing protein</fullName>
    </submittedName>
</protein>
<keyword evidence="4" id="KW-0572">Peptidoglycan-anchor</keyword>
<dbReference type="InterPro" id="IPR019931">
    <property type="entry name" value="LPXTG_anchor"/>
</dbReference>
<feature type="region of interest" description="Disordered" evidence="5">
    <location>
        <begin position="1071"/>
        <end position="1114"/>
    </location>
</feature>
<dbReference type="Gene3D" id="2.160.20.20">
    <property type="match status" value="1"/>
</dbReference>
<gene>
    <name evidence="9" type="ORF">HLV38_05245</name>
</gene>
<dbReference type="Gene3D" id="2.60.40.1140">
    <property type="entry name" value="Collagen-binding surface protein Cna, B-type domain"/>
    <property type="match status" value="1"/>
</dbReference>
<evidence type="ECO:0000259" key="8">
    <source>
        <dbReference type="PROSITE" id="PS50847"/>
    </source>
</evidence>
<keyword evidence="6" id="KW-0472">Membrane</keyword>
<keyword evidence="2" id="KW-0964">Secreted</keyword>
<feature type="domain" description="Gram-positive cocci surface proteins LPxTG" evidence="8">
    <location>
        <begin position="1118"/>
        <end position="1153"/>
    </location>
</feature>
<dbReference type="InterPro" id="IPR006311">
    <property type="entry name" value="TAT_signal"/>
</dbReference>